<feature type="compositionally biased region" description="Basic and acidic residues" evidence="2">
    <location>
        <begin position="110"/>
        <end position="121"/>
    </location>
</feature>
<evidence type="ECO:0000256" key="1">
    <source>
        <dbReference type="SAM" id="Coils"/>
    </source>
</evidence>
<feature type="coiled-coil region" evidence="1">
    <location>
        <begin position="266"/>
        <end position="320"/>
    </location>
</feature>
<dbReference type="PANTHER" id="PTHR31859">
    <property type="entry name" value="TETRATRICOPEPTIDE REPEAT PROTEIN 39 FAMILY MEMBER"/>
    <property type="match status" value="1"/>
</dbReference>
<evidence type="ECO:0000313" key="3">
    <source>
        <dbReference type="EMBL" id="CCC91195.1"/>
    </source>
</evidence>
<name>G0UP84_TRYCI</name>
<reference evidence="3" key="1">
    <citation type="journal article" date="2012" name="Proc. Natl. Acad. Sci. U.S.A.">
        <title>Antigenic diversity is generated by distinct evolutionary mechanisms in African trypanosome species.</title>
        <authorList>
            <person name="Jackson A.P."/>
            <person name="Berry A."/>
            <person name="Aslett M."/>
            <person name="Allison H.C."/>
            <person name="Burton P."/>
            <person name="Vavrova-Anderson J."/>
            <person name="Brown R."/>
            <person name="Browne H."/>
            <person name="Corton N."/>
            <person name="Hauser H."/>
            <person name="Gamble J."/>
            <person name="Gilderthorp R."/>
            <person name="Marcello L."/>
            <person name="McQuillan J."/>
            <person name="Otto T.D."/>
            <person name="Quail M.A."/>
            <person name="Sanders M.J."/>
            <person name="van Tonder A."/>
            <person name="Ginger M.L."/>
            <person name="Field M.C."/>
            <person name="Barry J.D."/>
            <person name="Hertz-Fowler C."/>
            <person name="Berriman M."/>
        </authorList>
    </citation>
    <scope>NUCLEOTIDE SEQUENCE</scope>
    <source>
        <strain evidence="3">IL3000</strain>
    </source>
</reference>
<protein>
    <recommendedName>
        <fullName evidence="4">Tetratricopeptide repeat domain 39B</fullName>
    </recommendedName>
</protein>
<proteinExistence type="predicted"/>
<dbReference type="SUPFAM" id="SSF48452">
    <property type="entry name" value="TPR-like"/>
    <property type="match status" value="1"/>
</dbReference>
<dbReference type="InterPro" id="IPR011990">
    <property type="entry name" value="TPR-like_helical_dom_sf"/>
</dbReference>
<dbReference type="Pfam" id="PF10300">
    <property type="entry name" value="Iml2-TPR_39"/>
    <property type="match status" value="1"/>
</dbReference>
<sequence length="566" mass="64332">MSSECASEGEQLSIHHSVEEAVHMTWNNEYEEAKERLSLHKGSNPRFSLEYANVFLIKTLMDSTNESREMINDLLHEADSLARSSRHCDPMFIPALSTSSDDSHKHIRKADRQKNKKEYEKRRKSAQRSGEAFDNTWKLECDVIYAEALFVRAVGQLMMNAYFRGAINLRKSWGLYYKLVREMEADTDDHIPSELKMCIKYGAGTFYVFLALVPSSLMKVLNVIGFVSDRELGEQYLTEVFESDGIRSPFAALALCTLYLFLPTGLGKVEETLAKAERILNKVNARYEGNTYFNGYSNFYHRKRGEIDKALETIRRAEANAERVGLVPILIRYLGADTLFMDLRFSEAKERYEALINHLATTKQTFAYTGQVVLSIAACCVMLGDDANALHWLQKVGSLYNPKSKNDTNSPKFAARVLGNKHLLPLCGVYMLYINRDLAHMRVEQAERVMGELMRVTDGKDMSNPEASSMRTLFIAVIHKGCGRTEEAVQEMEKIFASEKSIPKDSMVLPCAYYEMGELEYRRGRVGVAKELFTKGQSLRGDGNETLANRYRIALKQLKQQSEGRA</sequence>
<dbReference type="VEuPathDB" id="TriTrypDB:TcIL3000_6_4520"/>
<keyword evidence="1" id="KW-0175">Coiled coil</keyword>
<dbReference type="EMBL" id="HE575319">
    <property type="protein sequence ID" value="CCC91195.1"/>
    <property type="molecule type" value="Genomic_DNA"/>
</dbReference>
<dbReference type="AlphaFoldDB" id="G0UP84"/>
<gene>
    <name evidence="3" type="ORF">TCIL3000_6_4520</name>
</gene>
<dbReference type="PANTHER" id="PTHR31859:SF19">
    <property type="entry name" value="TETRATRICOPEPTIDE REPEAT DOMAIN 39B"/>
    <property type="match status" value="1"/>
</dbReference>
<dbReference type="InterPro" id="IPR019412">
    <property type="entry name" value="IML2/TPR_39"/>
</dbReference>
<feature type="region of interest" description="Disordered" evidence="2">
    <location>
        <begin position="95"/>
        <end position="127"/>
    </location>
</feature>
<evidence type="ECO:0000256" key="2">
    <source>
        <dbReference type="SAM" id="MobiDB-lite"/>
    </source>
</evidence>
<dbReference type="Gene3D" id="1.25.40.10">
    <property type="entry name" value="Tetratricopeptide repeat domain"/>
    <property type="match status" value="1"/>
</dbReference>
<accession>G0UP84</accession>
<organism evidence="3">
    <name type="scientific">Trypanosoma congolense (strain IL3000)</name>
    <dbReference type="NCBI Taxonomy" id="1068625"/>
    <lineage>
        <taxon>Eukaryota</taxon>
        <taxon>Discoba</taxon>
        <taxon>Euglenozoa</taxon>
        <taxon>Kinetoplastea</taxon>
        <taxon>Metakinetoplastina</taxon>
        <taxon>Trypanosomatida</taxon>
        <taxon>Trypanosomatidae</taxon>
        <taxon>Trypanosoma</taxon>
        <taxon>Nannomonas</taxon>
    </lineage>
</organism>
<evidence type="ECO:0008006" key="4">
    <source>
        <dbReference type="Google" id="ProtNLM"/>
    </source>
</evidence>